<accession>A0ABT7XM06</accession>
<sequence>MAEALAVCADADPTVVRGYAVCSAATPVGFFILKAAPATPHWADDDTVTLHAFRIDERQQGRGYARAALAALAERARRDWPAARQLMLAVNTRNLAALGLYLACGWCDTGGQNPGPIGPQHLLAYPLA</sequence>
<gene>
    <name evidence="2" type="ORF">QU481_07800</name>
</gene>
<dbReference type="PROSITE" id="PS51186">
    <property type="entry name" value="GNAT"/>
    <property type="match status" value="1"/>
</dbReference>
<proteinExistence type="predicted"/>
<dbReference type="InterPro" id="IPR016181">
    <property type="entry name" value="Acyl_CoA_acyltransferase"/>
</dbReference>
<keyword evidence="3" id="KW-1185">Reference proteome</keyword>
<keyword evidence="2" id="KW-0808">Transferase</keyword>
<evidence type="ECO:0000313" key="3">
    <source>
        <dbReference type="Proteomes" id="UP001168540"/>
    </source>
</evidence>
<dbReference type="Gene3D" id="3.40.630.30">
    <property type="match status" value="1"/>
</dbReference>
<protein>
    <submittedName>
        <fullName evidence="2">GNAT family N-acetyltransferase</fullName>
        <ecNumber evidence="2">2.3.1.-</ecNumber>
    </submittedName>
</protein>
<dbReference type="SUPFAM" id="SSF55729">
    <property type="entry name" value="Acyl-CoA N-acyltransferases (Nat)"/>
    <property type="match status" value="1"/>
</dbReference>
<dbReference type="Pfam" id="PF00583">
    <property type="entry name" value="Acetyltransf_1"/>
    <property type="match status" value="1"/>
</dbReference>
<dbReference type="GO" id="GO:0016746">
    <property type="term" value="F:acyltransferase activity"/>
    <property type="evidence" value="ECO:0007669"/>
    <property type="project" value="UniProtKB-KW"/>
</dbReference>
<dbReference type="InterPro" id="IPR000182">
    <property type="entry name" value="GNAT_dom"/>
</dbReference>
<feature type="domain" description="N-acetyltransferase" evidence="1">
    <location>
        <begin position="1"/>
        <end position="128"/>
    </location>
</feature>
<keyword evidence="2" id="KW-0012">Acyltransferase</keyword>
<organism evidence="2 3">
    <name type="scientific">Crenobacter oryzisoli</name>
    <dbReference type="NCBI Taxonomy" id="3056844"/>
    <lineage>
        <taxon>Bacteria</taxon>
        <taxon>Pseudomonadati</taxon>
        <taxon>Pseudomonadota</taxon>
        <taxon>Betaproteobacteria</taxon>
        <taxon>Neisseriales</taxon>
        <taxon>Neisseriaceae</taxon>
        <taxon>Crenobacter</taxon>
    </lineage>
</organism>
<evidence type="ECO:0000259" key="1">
    <source>
        <dbReference type="PROSITE" id="PS51186"/>
    </source>
</evidence>
<dbReference type="EC" id="2.3.1.-" evidence="2"/>
<evidence type="ECO:0000313" key="2">
    <source>
        <dbReference type="EMBL" id="MDN0074795.1"/>
    </source>
</evidence>
<name>A0ABT7XM06_9NEIS</name>
<comment type="caution">
    <text evidence="2">The sequence shown here is derived from an EMBL/GenBank/DDBJ whole genome shotgun (WGS) entry which is preliminary data.</text>
</comment>
<dbReference type="Proteomes" id="UP001168540">
    <property type="component" value="Unassembled WGS sequence"/>
</dbReference>
<dbReference type="EMBL" id="JAUEDK010000010">
    <property type="protein sequence ID" value="MDN0074795.1"/>
    <property type="molecule type" value="Genomic_DNA"/>
</dbReference>
<reference evidence="2" key="1">
    <citation type="submission" date="2023-06" db="EMBL/GenBank/DDBJ databases">
        <authorList>
            <person name="Zhang S."/>
        </authorList>
    </citation>
    <scope>NUCLEOTIDE SEQUENCE</scope>
    <source>
        <strain evidence="2">SG2303</strain>
    </source>
</reference>